<dbReference type="SUPFAM" id="SSF52047">
    <property type="entry name" value="RNI-like"/>
    <property type="match status" value="1"/>
</dbReference>
<dbReference type="Pfam" id="PF12937">
    <property type="entry name" value="F-box-like"/>
    <property type="match status" value="1"/>
</dbReference>
<reference evidence="2 3" key="1">
    <citation type="journal article" date="2020" name="ISME J.">
        <title>Uncovering the hidden diversity of litter-decomposition mechanisms in mushroom-forming fungi.</title>
        <authorList>
            <person name="Floudas D."/>
            <person name="Bentzer J."/>
            <person name="Ahren D."/>
            <person name="Johansson T."/>
            <person name="Persson P."/>
            <person name="Tunlid A."/>
        </authorList>
    </citation>
    <scope>NUCLEOTIDE SEQUENCE [LARGE SCALE GENOMIC DNA]</scope>
    <source>
        <strain evidence="2 3">CBS 406.79</strain>
    </source>
</reference>
<comment type="caution">
    <text evidence="2">The sequence shown here is derived from an EMBL/GenBank/DDBJ whole genome shotgun (WGS) entry which is preliminary data.</text>
</comment>
<gene>
    <name evidence="2" type="ORF">D9757_001587</name>
</gene>
<dbReference type="Proteomes" id="UP000518752">
    <property type="component" value="Unassembled WGS sequence"/>
</dbReference>
<dbReference type="InterPro" id="IPR001810">
    <property type="entry name" value="F-box_dom"/>
</dbReference>
<evidence type="ECO:0000259" key="1">
    <source>
        <dbReference type="Pfam" id="PF12937"/>
    </source>
</evidence>
<dbReference type="InterPro" id="IPR036047">
    <property type="entry name" value="F-box-like_dom_sf"/>
</dbReference>
<feature type="domain" description="F-box" evidence="1">
    <location>
        <begin position="8"/>
        <end position="43"/>
    </location>
</feature>
<dbReference type="EMBL" id="JAACJN010000006">
    <property type="protein sequence ID" value="KAF5392354.1"/>
    <property type="molecule type" value="Genomic_DNA"/>
</dbReference>
<dbReference type="OrthoDB" id="2788229at2759"/>
<sequence length="615" mass="68109">MSSFEASLDSLPLELLETIISFIPDRRSLALCALVCKSWVPAARATLFASLSLHNDIRTRSFLNLLDNDSPSTLVHARIRHLELSSSSRTDVGSDSERVIASWASRTPKTHQALRAVFGQLSSLSVRFTAAWVTPEGPDKVWYSTITSLRLEFVNFEDEEEFRRLIKSCPALESLELSSLEIQEAQLKNHIELEPDSRLKTLLISYIYDPATLALIAPFCGSLRKLEYDWHSQQYSSARSLPGLGAILRAAQGSLEELSLKTGSWAESVLYDDGIDALFQSHLDLSELPFLRRLALDIGTVYLLPILRRLADAYDTEQRELTLPSGSGNQSHTRAGPLPSVTHLYIPAIGYKSSFKSSPDPHSAAVDPSPSEANILPSGSAPVFQGLNKNLHEALESILPLHPVFENLIEIRCDADDLYNAADFAAASSTQYFQSQYYFRMAAKEARMNSSSSSPSINRNRQPIPSQPYSTFVPFTRSDTAIALGEADADADADAEFLTPTQFSVGSITVHRYPRPGTMSHSRLRNHIRKLRRHMPICAAKDIAPVPVVRYWFNDVPTGLVAEERMWAAGDGYAGGGTGIGRLLGKVVVEQQQQGRGGWRRCGWCRDGSWNRGTR</sequence>
<dbReference type="InterPro" id="IPR032675">
    <property type="entry name" value="LRR_dom_sf"/>
</dbReference>
<keyword evidence="3" id="KW-1185">Reference proteome</keyword>
<dbReference type="AlphaFoldDB" id="A0A8H5HZB5"/>
<evidence type="ECO:0000313" key="3">
    <source>
        <dbReference type="Proteomes" id="UP000518752"/>
    </source>
</evidence>
<dbReference type="Gene3D" id="1.20.1280.50">
    <property type="match status" value="1"/>
</dbReference>
<dbReference type="SUPFAM" id="SSF81383">
    <property type="entry name" value="F-box domain"/>
    <property type="match status" value="1"/>
</dbReference>
<evidence type="ECO:0000313" key="2">
    <source>
        <dbReference type="EMBL" id="KAF5392354.1"/>
    </source>
</evidence>
<accession>A0A8H5HZB5</accession>
<organism evidence="2 3">
    <name type="scientific">Collybiopsis confluens</name>
    <dbReference type="NCBI Taxonomy" id="2823264"/>
    <lineage>
        <taxon>Eukaryota</taxon>
        <taxon>Fungi</taxon>
        <taxon>Dikarya</taxon>
        <taxon>Basidiomycota</taxon>
        <taxon>Agaricomycotina</taxon>
        <taxon>Agaricomycetes</taxon>
        <taxon>Agaricomycetidae</taxon>
        <taxon>Agaricales</taxon>
        <taxon>Marasmiineae</taxon>
        <taxon>Omphalotaceae</taxon>
        <taxon>Collybiopsis</taxon>
    </lineage>
</organism>
<protein>
    <recommendedName>
        <fullName evidence="1">F-box domain-containing protein</fullName>
    </recommendedName>
</protein>
<name>A0A8H5HZB5_9AGAR</name>
<proteinExistence type="predicted"/>
<dbReference type="Gene3D" id="3.80.10.10">
    <property type="entry name" value="Ribonuclease Inhibitor"/>
    <property type="match status" value="1"/>
</dbReference>